<feature type="compositionally biased region" description="Basic and acidic residues" evidence="1">
    <location>
        <begin position="91"/>
        <end position="102"/>
    </location>
</feature>
<dbReference type="GeneID" id="92093243"/>
<dbReference type="EMBL" id="JAQQWL010000009">
    <property type="protein sequence ID" value="KAK8058323.1"/>
    <property type="molecule type" value="Genomic_DNA"/>
</dbReference>
<dbReference type="RefSeq" id="XP_066713769.1">
    <property type="nucleotide sequence ID" value="XM_066860180.1"/>
</dbReference>
<sequence length="262" mass="29422">MSSFLRRSTSLAHLSRSSLSAYTRSTTSRIARISPIAPSLWASQHLRLQQHPRYYSEEKNKQPKETPEHDKDGSKKEPEVQSTSSPGPAKAEAESEAPKTEDGATQYQLPEGWVHLTQAEFEELDQMSDRGGKWWSITYNGKSTKEVVAMLQKTGVPVELRDLIQKKLQGEFALQDSYKLLMSLNTVASQLADRIIEVEKAEEKAEKEGKKPADGIFNAKTPDNEQNQGSKSEDGKTSESPQQQEKKKKSDRRLHQQPTATP</sequence>
<organism evidence="2 3">
    <name type="scientific">Apiospora phragmitis</name>
    <dbReference type="NCBI Taxonomy" id="2905665"/>
    <lineage>
        <taxon>Eukaryota</taxon>
        <taxon>Fungi</taxon>
        <taxon>Dikarya</taxon>
        <taxon>Ascomycota</taxon>
        <taxon>Pezizomycotina</taxon>
        <taxon>Sordariomycetes</taxon>
        <taxon>Xylariomycetidae</taxon>
        <taxon>Amphisphaeriales</taxon>
        <taxon>Apiosporaceae</taxon>
        <taxon>Apiospora</taxon>
    </lineage>
</organism>
<comment type="caution">
    <text evidence="2">The sequence shown here is derived from an EMBL/GenBank/DDBJ whole genome shotgun (WGS) entry which is preliminary data.</text>
</comment>
<reference evidence="2 3" key="1">
    <citation type="submission" date="2023-01" db="EMBL/GenBank/DDBJ databases">
        <title>Analysis of 21 Apiospora genomes using comparative genomics revels a genus with tremendous synthesis potential of carbohydrate active enzymes and secondary metabolites.</title>
        <authorList>
            <person name="Sorensen T."/>
        </authorList>
    </citation>
    <scope>NUCLEOTIDE SEQUENCE [LARGE SCALE GENOMIC DNA]</scope>
    <source>
        <strain evidence="2 3">CBS 135458</strain>
    </source>
</reference>
<feature type="region of interest" description="Disordered" evidence="1">
    <location>
        <begin position="53"/>
        <end position="104"/>
    </location>
</feature>
<evidence type="ECO:0000313" key="2">
    <source>
        <dbReference type="EMBL" id="KAK8058323.1"/>
    </source>
</evidence>
<feature type="region of interest" description="Disordered" evidence="1">
    <location>
        <begin position="1"/>
        <end position="25"/>
    </location>
</feature>
<name>A0ABR1UKA7_9PEZI</name>
<evidence type="ECO:0000256" key="1">
    <source>
        <dbReference type="SAM" id="MobiDB-lite"/>
    </source>
</evidence>
<feature type="compositionally biased region" description="Low complexity" evidence="1">
    <location>
        <begin position="1"/>
        <end position="20"/>
    </location>
</feature>
<feature type="compositionally biased region" description="Basic and acidic residues" evidence="1">
    <location>
        <begin position="201"/>
        <end position="213"/>
    </location>
</feature>
<feature type="region of interest" description="Disordered" evidence="1">
    <location>
        <begin position="201"/>
        <end position="262"/>
    </location>
</feature>
<proteinExistence type="predicted"/>
<dbReference type="Proteomes" id="UP001480595">
    <property type="component" value="Unassembled WGS sequence"/>
</dbReference>
<protein>
    <submittedName>
        <fullName evidence="2">Mitochondrial respiratory chain complexes assembly protein rca1-like protein</fullName>
    </submittedName>
</protein>
<evidence type="ECO:0000313" key="3">
    <source>
        <dbReference type="Proteomes" id="UP001480595"/>
    </source>
</evidence>
<accession>A0ABR1UKA7</accession>
<keyword evidence="3" id="KW-1185">Reference proteome</keyword>
<feature type="compositionally biased region" description="Basic and acidic residues" evidence="1">
    <location>
        <begin position="54"/>
        <end position="79"/>
    </location>
</feature>
<gene>
    <name evidence="2" type="ORF">PG994_008771</name>
</gene>